<dbReference type="Gene3D" id="3.40.50.720">
    <property type="entry name" value="NAD(P)-binding Rossmann-like Domain"/>
    <property type="match status" value="1"/>
</dbReference>
<gene>
    <name evidence="2" type="ORF">UX10_C0029G0018</name>
</gene>
<reference evidence="2 3" key="1">
    <citation type="journal article" date="2015" name="Nature">
        <title>rRNA introns, odd ribosomes, and small enigmatic genomes across a large radiation of phyla.</title>
        <authorList>
            <person name="Brown C.T."/>
            <person name="Hug L.A."/>
            <person name="Thomas B.C."/>
            <person name="Sharon I."/>
            <person name="Castelle C.J."/>
            <person name="Singh A."/>
            <person name="Wilkins M.J."/>
            <person name="Williams K.H."/>
            <person name="Banfield J.F."/>
        </authorList>
    </citation>
    <scope>NUCLEOTIDE SEQUENCE [LARGE SCALE GENOMIC DNA]</scope>
</reference>
<dbReference type="AlphaFoldDB" id="A0A0G1PMC2"/>
<evidence type="ECO:0000313" key="3">
    <source>
        <dbReference type="Proteomes" id="UP000033999"/>
    </source>
</evidence>
<dbReference type="InterPro" id="IPR001732">
    <property type="entry name" value="UDP-Glc/GDP-Man_DH_N"/>
</dbReference>
<evidence type="ECO:0000259" key="1">
    <source>
        <dbReference type="Pfam" id="PF03721"/>
    </source>
</evidence>
<name>A0A0G1PMC2_9BACT</name>
<dbReference type="GO" id="GO:0000271">
    <property type="term" value="P:polysaccharide biosynthetic process"/>
    <property type="evidence" value="ECO:0007669"/>
    <property type="project" value="InterPro"/>
</dbReference>
<dbReference type="PANTHER" id="PTHR43491">
    <property type="entry name" value="UDP-N-ACETYL-D-MANNOSAMINE DEHYDROGENASE"/>
    <property type="match status" value="1"/>
</dbReference>
<dbReference type="InterPro" id="IPR028359">
    <property type="entry name" value="UDP_ManNAc/GlcNAc_DH"/>
</dbReference>
<protein>
    <submittedName>
        <fullName evidence="2">UDP-glucose/GDP-mannose dehydrogenase</fullName>
    </submittedName>
</protein>
<dbReference type="SUPFAM" id="SSF51735">
    <property type="entry name" value="NAD(P)-binding Rossmann-fold domains"/>
    <property type="match status" value="1"/>
</dbReference>
<dbReference type="GO" id="GO:0051287">
    <property type="term" value="F:NAD binding"/>
    <property type="evidence" value="ECO:0007669"/>
    <property type="project" value="InterPro"/>
</dbReference>
<accession>A0A0G1PMC2</accession>
<dbReference type="GO" id="GO:0016628">
    <property type="term" value="F:oxidoreductase activity, acting on the CH-CH group of donors, NAD or NADP as acceptor"/>
    <property type="evidence" value="ECO:0007669"/>
    <property type="project" value="InterPro"/>
</dbReference>
<comment type="caution">
    <text evidence="2">The sequence shown here is derived from an EMBL/GenBank/DDBJ whole genome shotgun (WGS) entry which is preliminary data.</text>
</comment>
<dbReference type="EMBL" id="LCKX01000029">
    <property type="protein sequence ID" value="KKU06553.1"/>
    <property type="molecule type" value="Genomic_DNA"/>
</dbReference>
<dbReference type="InterPro" id="IPR036291">
    <property type="entry name" value="NAD(P)-bd_dom_sf"/>
</dbReference>
<feature type="domain" description="UDP-glucose/GDP-mannose dehydrogenase N-terminal" evidence="1">
    <location>
        <begin position="9"/>
        <end position="54"/>
    </location>
</feature>
<dbReference type="Pfam" id="PF03721">
    <property type="entry name" value="UDPG_MGDP_dh_N"/>
    <property type="match status" value="1"/>
</dbReference>
<dbReference type="PANTHER" id="PTHR43491:SF1">
    <property type="entry name" value="UDP-N-ACETYL-D-MANNOSAMINE DEHYDROGENASE"/>
    <property type="match status" value="1"/>
</dbReference>
<dbReference type="Proteomes" id="UP000033999">
    <property type="component" value="Unassembled WGS sequence"/>
</dbReference>
<evidence type="ECO:0000313" key="2">
    <source>
        <dbReference type="EMBL" id="KKU06553.1"/>
    </source>
</evidence>
<dbReference type="GO" id="GO:0016616">
    <property type="term" value="F:oxidoreductase activity, acting on the CH-OH group of donors, NAD or NADP as acceptor"/>
    <property type="evidence" value="ECO:0007669"/>
    <property type="project" value="InterPro"/>
</dbReference>
<organism evidence="2 3">
    <name type="scientific">Candidatus Magasanikbacteria bacterium GW2011_GWA2_45_39</name>
    <dbReference type="NCBI Taxonomy" id="1619041"/>
    <lineage>
        <taxon>Bacteria</taxon>
        <taxon>Candidatus Magasanikiibacteriota</taxon>
    </lineage>
</organism>
<sequence>MIRKKAKIVAVVGLGYVGLPLAVRAKERGYRVIGFDTDKKKIALLKQGKSSIKDRI</sequence>
<proteinExistence type="predicted"/>